<dbReference type="GO" id="GO:0008270">
    <property type="term" value="F:zinc ion binding"/>
    <property type="evidence" value="ECO:0007669"/>
    <property type="project" value="TreeGrafter"/>
</dbReference>
<reference evidence="2" key="1">
    <citation type="journal article" date="2013" name="Extremophiles">
        <title>Proteinivorax tanatarense gen. nov., sp. nov., an anaerobic, haloalkaliphilic, proteolytic bacterium isolated from a decaying algal bloom, and proposal of Proteinivoraceae fam. nov.</title>
        <authorList>
            <person name="Kevbrin V."/>
            <person name="Boltyanskaya Y."/>
            <person name="Zhilina T."/>
            <person name="Kolganova T."/>
            <person name="Lavrentjeva E."/>
            <person name="Kuznetsov B."/>
        </authorList>
    </citation>
    <scope>NUCLEOTIDE SEQUENCE</scope>
    <source>
        <strain evidence="2">Z-910T</strain>
    </source>
</reference>
<sequence>MNLYADYHTHTSYSHAKGTVEENIQSAIKANLKEIGIAEHGPQTLFVGVSNKKFENLYDEIISLRDKYPEIKILFNIEANLLDYEGNIDLPPFVENKVDMLLLGFHPNIVPSSKSFPMVTNNLLSRNLGLRKERTRWYNTQGLIKAMKKYDISLITHPGHKVDVDTKQLAKACAETNTALEINCKHGMKIKDFVDIAKSEGVKFIVSSDAHHPNEVGEFSKGISIIKKLNIPKSMIVNSERST</sequence>
<dbReference type="GO" id="GO:0042578">
    <property type="term" value="F:phosphoric ester hydrolase activity"/>
    <property type="evidence" value="ECO:0007669"/>
    <property type="project" value="TreeGrafter"/>
</dbReference>
<dbReference type="AlphaFoldDB" id="A0AAU7VN16"/>
<dbReference type="InterPro" id="IPR016195">
    <property type="entry name" value="Pol/histidinol_Pase-like"/>
</dbReference>
<proteinExistence type="predicted"/>
<gene>
    <name evidence="2" type="ORF">PRVXT_000573</name>
</gene>
<name>A0AAU7VN16_9FIRM</name>
<dbReference type="InterPro" id="IPR050243">
    <property type="entry name" value="PHP_phosphatase"/>
</dbReference>
<dbReference type="EMBL" id="CP158367">
    <property type="protein sequence ID" value="XBX75450.1"/>
    <property type="molecule type" value="Genomic_DNA"/>
</dbReference>
<dbReference type="GO" id="GO:0005829">
    <property type="term" value="C:cytosol"/>
    <property type="evidence" value="ECO:0007669"/>
    <property type="project" value="TreeGrafter"/>
</dbReference>
<dbReference type="PANTHER" id="PTHR36928">
    <property type="entry name" value="PHOSPHATASE YCDX-RELATED"/>
    <property type="match status" value="1"/>
</dbReference>
<reference evidence="2" key="2">
    <citation type="submission" date="2024-06" db="EMBL/GenBank/DDBJ databases">
        <authorList>
            <person name="Petrova K.O."/>
            <person name="Toshchakov S.V."/>
            <person name="Boltjanskaja Y.V."/>
            <person name="Kevbrin V."/>
        </authorList>
    </citation>
    <scope>NUCLEOTIDE SEQUENCE</scope>
    <source>
        <strain evidence="2">Z-910T</strain>
    </source>
</reference>
<evidence type="ECO:0000313" key="2">
    <source>
        <dbReference type="EMBL" id="XBX75450.1"/>
    </source>
</evidence>
<dbReference type="RefSeq" id="WP_350344194.1">
    <property type="nucleotide sequence ID" value="NZ_CP158367.1"/>
</dbReference>
<feature type="domain" description="Polymerase/histidinol phosphatase N-terminal" evidence="1">
    <location>
        <begin position="5"/>
        <end position="83"/>
    </location>
</feature>
<dbReference type="Gene3D" id="3.20.20.140">
    <property type="entry name" value="Metal-dependent hydrolases"/>
    <property type="match status" value="1"/>
</dbReference>
<organism evidence="2">
    <name type="scientific">Proteinivorax tanatarense</name>
    <dbReference type="NCBI Taxonomy" id="1260629"/>
    <lineage>
        <taxon>Bacteria</taxon>
        <taxon>Bacillati</taxon>
        <taxon>Bacillota</taxon>
        <taxon>Clostridia</taxon>
        <taxon>Eubacteriales</taxon>
        <taxon>Proteinivoracaceae</taxon>
        <taxon>Proteinivorax</taxon>
    </lineage>
</organism>
<protein>
    <submittedName>
        <fullName evidence="2">PHP domain-containing protein</fullName>
    </submittedName>
</protein>
<accession>A0AAU7VN16</accession>
<dbReference type="SMART" id="SM00481">
    <property type="entry name" value="POLIIIAc"/>
    <property type="match status" value="1"/>
</dbReference>
<evidence type="ECO:0000259" key="1">
    <source>
        <dbReference type="SMART" id="SM00481"/>
    </source>
</evidence>
<dbReference type="InterPro" id="IPR003141">
    <property type="entry name" value="Pol/His_phosphatase_N"/>
</dbReference>
<dbReference type="Pfam" id="PF02811">
    <property type="entry name" value="PHP"/>
    <property type="match status" value="1"/>
</dbReference>
<dbReference type="SUPFAM" id="SSF89550">
    <property type="entry name" value="PHP domain-like"/>
    <property type="match status" value="1"/>
</dbReference>
<dbReference type="InterPro" id="IPR004013">
    <property type="entry name" value="PHP_dom"/>
</dbReference>
<dbReference type="PANTHER" id="PTHR36928:SF1">
    <property type="entry name" value="PHOSPHATASE YCDX-RELATED"/>
    <property type="match status" value="1"/>
</dbReference>